<gene>
    <name evidence="4" type="ORF">RFI_39340</name>
</gene>
<dbReference type="InterPro" id="IPR015943">
    <property type="entry name" value="WD40/YVTN_repeat-like_dom_sf"/>
</dbReference>
<dbReference type="PROSITE" id="PS50294">
    <property type="entry name" value="WD_REPEATS_REGION"/>
    <property type="match status" value="2"/>
</dbReference>
<dbReference type="InterPro" id="IPR019775">
    <property type="entry name" value="WD40_repeat_CS"/>
</dbReference>
<dbReference type="InterPro" id="IPR001680">
    <property type="entry name" value="WD40_rpt"/>
</dbReference>
<comment type="caution">
    <text evidence="4">The sequence shown here is derived from an EMBL/GenBank/DDBJ whole genome shotgun (WGS) entry which is preliminary data.</text>
</comment>
<dbReference type="EMBL" id="ASPP01047427">
    <property type="protein sequence ID" value="ETN98174.1"/>
    <property type="molecule type" value="Genomic_DNA"/>
</dbReference>
<name>X6LBQ2_RETFI</name>
<dbReference type="OrthoDB" id="256303at2759"/>
<sequence length="141" mass="15945">MIVSSSLDKTIGLWEVESGKILKQFKGHSDHIMRATFSPDGRFIISCSSDKTIRIWNIETGKEWKILREHSYSVNEVKYFSDGQTIVCSIGYKIQLLDVELTKKIQTLEGYDYSMVCADVSQNSNTITAGSEEGKIQIWGL</sequence>
<dbReference type="Pfam" id="PF00400">
    <property type="entry name" value="WD40"/>
    <property type="match status" value="2"/>
</dbReference>
<dbReference type="PROSITE" id="PS50082">
    <property type="entry name" value="WD_REPEATS_2"/>
    <property type="match status" value="3"/>
</dbReference>
<dbReference type="PRINTS" id="PR00320">
    <property type="entry name" value="GPROTEINBRPT"/>
</dbReference>
<protein>
    <submittedName>
        <fullName evidence="4">WD repeat-containing protein</fullName>
    </submittedName>
</protein>
<feature type="repeat" description="WD" evidence="3">
    <location>
        <begin position="108"/>
        <end position="141"/>
    </location>
</feature>
<dbReference type="SMART" id="SM00320">
    <property type="entry name" value="WD40"/>
    <property type="match status" value="3"/>
</dbReference>
<dbReference type="PANTHER" id="PTHR19848:SF8">
    <property type="entry name" value="F-BOX AND WD REPEAT DOMAIN CONTAINING 7"/>
    <property type="match status" value="1"/>
</dbReference>
<keyword evidence="2" id="KW-0677">Repeat</keyword>
<organism evidence="4 5">
    <name type="scientific">Reticulomyxa filosa</name>
    <dbReference type="NCBI Taxonomy" id="46433"/>
    <lineage>
        <taxon>Eukaryota</taxon>
        <taxon>Sar</taxon>
        <taxon>Rhizaria</taxon>
        <taxon>Retaria</taxon>
        <taxon>Foraminifera</taxon>
        <taxon>Monothalamids</taxon>
        <taxon>Reticulomyxidae</taxon>
        <taxon>Reticulomyxa</taxon>
    </lineage>
</organism>
<feature type="repeat" description="WD" evidence="3">
    <location>
        <begin position="25"/>
        <end position="66"/>
    </location>
</feature>
<evidence type="ECO:0000256" key="3">
    <source>
        <dbReference type="PROSITE-ProRule" id="PRU00221"/>
    </source>
</evidence>
<dbReference type="AlphaFoldDB" id="X6LBQ2"/>
<accession>X6LBQ2</accession>
<keyword evidence="1 3" id="KW-0853">WD repeat</keyword>
<dbReference type="PANTHER" id="PTHR19848">
    <property type="entry name" value="WD40 REPEAT PROTEIN"/>
    <property type="match status" value="1"/>
</dbReference>
<dbReference type="InterPro" id="IPR020472">
    <property type="entry name" value="WD40_PAC1"/>
</dbReference>
<dbReference type="SUPFAM" id="SSF50978">
    <property type="entry name" value="WD40 repeat-like"/>
    <property type="match status" value="1"/>
</dbReference>
<evidence type="ECO:0000313" key="5">
    <source>
        <dbReference type="Proteomes" id="UP000023152"/>
    </source>
</evidence>
<proteinExistence type="predicted"/>
<evidence type="ECO:0000256" key="1">
    <source>
        <dbReference type="ARBA" id="ARBA00022574"/>
    </source>
</evidence>
<evidence type="ECO:0000313" key="4">
    <source>
        <dbReference type="EMBL" id="ETN98174.1"/>
    </source>
</evidence>
<reference evidence="4 5" key="1">
    <citation type="journal article" date="2013" name="Curr. Biol.">
        <title>The Genome of the Foraminiferan Reticulomyxa filosa.</title>
        <authorList>
            <person name="Glockner G."/>
            <person name="Hulsmann N."/>
            <person name="Schleicher M."/>
            <person name="Noegel A.A."/>
            <person name="Eichinger L."/>
            <person name="Gallinger C."/>
            <person name="Pawlowski J."/>
            <person name="Sierra R."/>
            <person name="Euteneuer U."/>
            <person name="Pillet L."/>
            <person name="Moustafa A."/>
            <person name="Platzer M."/>
            <person name="Groth M."/>
            <person name="Szafranski K."/>
            <person name="Schliwa M."/>
        </authorList>
    </citation>
    <scope>NUCLEOTIDE SEQUENCE [LARGE SCALE GENOMIC DNA]</scope>
</reference>
<dbReference type="PROSITE" id="PS00678">
    <property type="entry name" value="WD_REPEATS_1"/>
    <property type="match status" value="2"/>
</dbReference>
<dbReference type="Proteomes" id="UP000023152">
    <property type="component" value="Unassembled WGS sequence"/>
</dbReference>
<keyword evidence="5" id="KW-1185">Reference proteome</keyword>
<evidence type="ECO:0000256" key="2">
    <source>
        <dbReference type="ARBA" id="ARBA00022737"/>
    </source>
</evidence>
<dbReference type="InterPro" id="IPR036322">
    <property type="entry name" value="WD40_repeat_dom_sf"/>
</dbReference>
<dbReference type="Gene3D" id="2.130.10.10">
    <property type="entry name" value="YVTN repeat-like/Quinoprotein amine dehydrogenase"/>
    <property type="match status" value="1"/>
</dbReference>
<feature type="repeat" description="WD" evidence="3">
    <location>
        <begin position="1"/>
        <end position="24"/>
    </location>
</feature>